<dbReference type="RefSeq" id="WP_100632747.1">
    <property type="nucleotide sequence ID" value="NZ_RJUR01000014.1"/>
</dbReference>
<dbReference type="AlphaFoldDB" id="A0A9X8HJL3"/>
<protein>
    <submittedName>
        <fullName evidence="1">Uncharacterized protein</fullName>
    </submittedName>
</protein>
<dbReference type="EMBL" id="RJUR01000014">
    <property type="protein sequence ID" value="ROQ48689.1"/>
    <property type="molecule type" value="Genomic_DNA"/>
</dbReference>
<proteinExistence type="predicted"/>
<sequence length="74" mass="7649">MHAESDSTNITGVIRAYGARSLETEPAWAALNDTGGASAAIGDDGNEAAESTDKDAFGRAMKMKAALDPFRGFA</sequence>
<organism evidence="1 2">
    <name type="scientific">Pseudomonas putida</name>
    <name type="common">Arthrobacter siderocapsulatus</name>
    <dbReference type="NCBI Taxonomy" id="303"/>
    <lineage>
        <taxon>Bacteria</taxon>
        <taxon>Pseudomonadati</taxon>
        <taxon>Pseudomonadota</taxon>
        <taxon>Gammaproteobacteria</taxon>
        <taxon>Pseudomonadales</taxon>
        <taxon>Pseudomonadaceae</taxon>
        <taxon>Pseudomonas</taxon>
    </lineage>
</organism>
<comment type="caution">
    <text evidence="1">The sequence shown here is derived from an EMBL/GenBank/DDBJ whole genome shotgun (WGS) entry which is preliminary data.</text>
</comment>
<gene>
    <name evidence="1" type="ORF">EDF85_2990</name>
</gene>
<evidence type="ECO:0000313" key="1">
    <source>
        <dbReference type="EMBL" id="ROQ48689.1"/>
    </source>
</evidence>
<name>A0A9X8HJL3_PSEPU</name>
<dbReference type="Proteomes" id="UP000269115">
    <property type="component" value="Unassembled WGS sequence"/>
</dbReference>
<reference evidence="1 2" key="1">
    <citation type="submission" date="2018-11" db="EMBL/GenBank/DDBJ databases">
        <title>Genomic analyses of the natural microbiome of Caenorhabditis elegans.</title>
        <authorList>
            <person name="Samuel B."/>
        </authorList>
    </citation>
    <scope>NUCLEOTIDE SEQUENCE [LARGE SCALE GENOMIC DNA]</scope>
    <source>
        <strain evidence="1 2">BIGb0473</strain>
    </source>
</reference>
<evidence type="ECO:0000313" key="2">
    <source>
        <dbReference type="Proteomes" id="UP000269115"/>
    </source>
</evidence>
<accession>A0A9X8HJL3</accession>